<accession>A0A6M3JT79</accession>
<protein>
    <submittedName>
        <fullName evidence="1">Uncharacterized protein</fullName>
    </submittedName>
</protein>
<dbReference type="AlphaFoldDB" id="A0A6M3JT79"/>
<sequence>METFMGGIDPDKVCWEYYNCGYIDSRDCPPLRKCSVCAGEGVIRLYSCHLVDGEWIERAVETACPGCGENAP</sequence>
<dbReference type="EMBL" id="MT141945">
    <property type="protein sequence ID" value="QJA72361.1"/>
    <property type="molecule type" value="Genomic_DNA"/>
</dbReference>
<organism evidence="1">
    <name type="scientific">viral metagenome</name>
    <dbReference type="NCBI Taxonomy" id="1070528"/>
    <lineage>
        <taxon>unclassified sequences</taxon>
        <taxon>metagenomes</taxon>
        <taxon>organismal metagenomes</taxon>
    </lineage>
</organism>
<gene>
    <name evidence="1" type="ORF">MM415A02783_0008</name>
</gene>
<name>A0A6M3JT79_9ZZZZ</name>
<reference evidence="1" key="1">
    <citation type="submission" date="2020-03" db="EMBL/GenBank/DDBJ databases">
        <title>The deep terrestrial virosphere.</title>
        <authorList>
            <person name="Holmfeldt K."/>
            <person name="Nilsson E."/>
            <person name="Simone D."/>
            <person name="Lopez-Fernandez M."/>
            <person name="Wu X."/>
            <person name="de Brujin I."/>
            <person name="Lundin D."/>
            <person name="Andersson A."/>
            <person name="Bertilsson S."/>
            <person name="Dopson M."/>
        </authorList>
    </citation>
    <scope>NUCLEOTIDE SEQUENCE</scope>
    <source>
        <strain evidence="1">MM415A02783</strain>
    </source>
</reference>
<proteinExistence type="predicted"/>
<evidence type="ECO:0000313" key="1">
    <source>
        <dbReference type="EMBL" id="QJA72361.1"/>
    </source>
</evidence>